<reference evidence="2 3" key="1">
    <citation type="submission" date="2019-06" db="EMBL/GenBank/DDBJ databases">
        <authorList>
            <person name="Palmer J.M."/>
        </authorList>
    </citation>
    <scope>NUCLEOTIDE SEQUENCE [LARGE SCALE GENOMIC DNA]</scope>
    <source>
        <strain evidence="2 3">TWF703</strain>
    </source>
</reference>
<dbReference type="InterPro" id="IPR000719">
    <property type="entry name" value="Prot_kinase_dom"/>
</dbReference>
<gene>
    <name evidence="2" type="ORF">TWF703_005944</name>
</gene>
<name>A0A7C8JNS2_ORBOL</name>
<protein>
    <recommendedName>
        <fullName evidence="1">Protein kinase domain-containing protein</fullName>
    </recommendedName>
</protein>
<organism evidence="2 3">
    <name type="scientific">Orbilia oligospora</name>
    <name type="common">Nematode-trapping fungus</name>
    <name type="synonym">Arthrobotrys oligospora</name>
    <dbReference type="NCBI Taxonomy" id="2813651"/>
    <lineage>
        <taxon>Eukaryota</taxon>
        <taxon>Fungi</taxon>
        <taxon>Dikarya</taxon>
        <taxon>Ascomycota</taxon>
        <taxon>Pezizomycotina</taxon>
        <taxon>Orbiliomycetes</taxon>
        <taxon>Orbiliales</taxon>
        <taxon>Orbiliaceae</taxon>
        <taxon>Orbilia</taxon>
    </lineage>
</organism>
<evidence type="ECO:0000259" key="1">
    <source>
        <dbReference type="PROSITE" id="PS50011"/>
    </source>
</evidence>
<comment type="caution">
    <text evidence="2">The sequence shown here is derived from an EMBL/GenBank/DDBJ whole genome shotgun (WGS) entry which is preliminary data.</text>
</comment>
<feature type="domain" description="Protein kinase" evidence="1">
    <location>
        <begin position="224"/>
        <end position="564"/>
    </location>
</feature>
<proteinExistence type="predicted"/>
<dbReference type="GO" id="GO:0005524">
    <property type="term" value="F:ATP binding"/>
    <property type="evidence" value="ECO:0007669"/>
    <property type="project" value="InterPro"/>
</dbReference>
<dbReference type="GO" id="GO:0004672">
    <property type="term" value="F:protein kinase activity"/>
    <property type="evidence" value="ECO:0007669"/>
    <property type="project" value="InterPro"/>
</dbReference>
<accession>A0A7C8JNS2</accession>
<evidence type="ECO:0000313" key="3">
    <source>
        <dbReference type="Proteomes" id="UP000480548"/>
    </source>
</evidence>
<sequence length="605" mass="69906">MTFLHNQENPTYMHQMAEVVGGISASLHLLNVIYNYVEECKDYDQQAAELAFKLRWDAIVIKKAYNLLESVYKDKPESLSPQDKEFIEQVVSLLEPVITEAQEIGQKIQSDNWKRKWRRFTWAYEKKKFLGIQARLERWHSSLDMQLIRLPERVTALVDLRNVDIEAKAEAALQDIKPTAVSGLETKPANGTSKDPIANHSPLEPAPLVIPTQVYNYLGAERSLRRLNKLSESHRMEVFQTLLDPKFKFEIPNTYLISSKDSAARKPLLLETWNGKPVLIEIKQFDVPSYPPLTTEDIERRIYHSIGRLAAELNIVGPETPGILHCERYFYNLQHEFPHCGLIYSLPFKISQLGPKPLRSLIQLAKRPKYPVPACHPLDQRFSFAHKLVNALSFLHSVGWVHKNITSNNVIVLERSNTLDSERFPYILDQPYIVSMEEAREDTDATTMHFFQLAPIWNVNLYRHPERQLGSKNPKAYTFYHDLYGIGVVLLELGLWRILEESESLISKYNLRNLRGESVTNALLKITDRELPVVVGTRYRRIIRACLEYDDSRAEYKNEIDLFDTETEQVDESGTFEVQRQSKERYLDYVADILTSLKDLAATTS</sequence>
<dbReference type="Proteomes" id="UP000480548">
    <property type="component" value="Unassembled WGS sequence"/>
</dbReference>
<dbReference type="SUPFAM" id="SSF56112">
    <property type="entry name" value="Protein kinase-like (PK-like)"/>
    <property type="match status" value="1"/>
</dbReference>
<dbReference type="PANTHER" id="PTHR37542">
    <property type="entry name" value="HELO DOMAIN-CONTAINING PROTEIN-RELATED"/>
    <property type="match status" value="1"/>
</dbReference>
<dbReference type="Gene3D" id="1.10.510.10">
    <property type="entry name" value="Transferase(Phosphotransferase) domain 1"/>
    <property type="match status" value="1"/>
</dbReference>
<dbReference type="EMBL" id="WIQZ01000031">
    <property type="protein sequence ID" value="KAF3135848.1"/>
    <property type="molecule type" value="Genomic_DNA"/>
</dbReference>
<dbReference type="InterPro" id="IPR011009">
    <property type="entry name" value="Kinase-like_dom_sf"/>
</dbReference>
<dbReference type="PANTHER" id="PTHR37542:SF3">
    <property type="entry name" value="PRION-INHIBITION AND PROPAGATION HELO DOMAIN-CONTAINING PROTEIN"/>
    <property type="match status" value="1"/>
</dbReference>
<evidence type="ECO:0000313" key="2">
    <source>
        <dbReference type="EMBL" id="KAF3135848.1"/>
    </source>
</evidence>
<dbReference type="PROSITE" id="PS50011">
    <property type="entry name" value="PROTEIN_KINASE_DOM"/>
    <property type="match status" value="1"/>
</dbReference>
<dbReference type="AlphaFoldDB" id="A0A7C8JNS2"/>